<accession>A0A8I1AGK2</accession>
<keyword evidence="1" id="KW-0175">Coiled coil</keyword>
<dbReference type="InterPro" id="IPR007060">
    <property type="entry name" value="FtsL/DivIC"/>
</dbReference>
<dbReference type="InterPro" id="IPR039076">
    <property type="entry name" value="DivIC"/>
</dbReference>
<reference evidence="3 4" key="1">
    <citation type="submission" date="2020-12" db="EMBL/GenBank/DDBJ databases">
        <title>WGS of Thermoactinomyces spp.</title>
        <authorList>
            <person name="Cheng K."/>
        </authorList>
    </citation>
    <scope>NUCLEOTIDE SEQUENCE [LARGE SCALE GENOMIC DNA]</scope>
    <source>
        <strain evidence="4">CICC 10671\DSM 43846</strain>
    </source>
</reference>
<proteinExistence type="predicted"/>
<dbReference type="PANTHER" id="PTHR40027">
    <property type="entry name" value="CELL DIVISION PROTEIN DIVIC"/>
    <property type="match status" value="1"/>
</dbReference>
<keyword evidence="2" id="KW-0472">Membrane</keyword>
<dbReference type="PANTHER" id="PTHR40027:SF1">
    <property type="entry name" value="CELL DIVISION PROTEIN DIVIC"/>
    <property type="match status" value="1"/>
</dbReference>
<dbReference type="RefSeq" id="WP_181732361.1">
    <property type="nucleotide sequence ID" value="NZ_JACEIR010000007.1"/>
</dbReference>
<dbReference type="Pfam" id="PF04977">
    <property type="entry name" value="DivIC"/>
    <property type="match status" value="1"/>
</dbReference>
<evidence type="ECO:0000313" key="3">
    <source>
        <dbReference type="EMBL" id="MBH8595593.1"/>
    </source>
</evidence>
<comment type="caution">
    <text evidence="3">The sequence shown here is derived from an EMBL/GenBank/DDBJ whole genome shotgun (WGS) entry which is preliminary data.</text>
</comment>
<dbReference type="EMBL" id="JAECVW010000005">
    <property type="protein sequence ID" value="MBH8595593.1"/>
    <property type="molecule type" value="Genomic_DNA"/>
</dbReference>
<keyword evidence="2" id="KW-0812">Transmembrane</keyword>
<organism evidence="3 4">
    <name type="scientific">Thermoactinomyces intermedius</name>
    <dbReference type="NCBI Taxonomy" id="2024"/>
    <lineage>
        <taxon>Bacteria</taxon>
        <taxon>Bacillati</taxon>
        <taxon>Bacillota</taxon>
        <taxon>Bacilli</taxon>
        <taxon>Bacillales</taxon>
        <taxon>Thermoactinomycetaceae</taxon>
        <taxon>Thermoactinomyces</taxon>
    </lineage>
</organism>
<name>A0A8I1AGK2_THEIN</name>
<protein>
    <submittedName>
        <fullName evidence="3">Septum formation initiator family protein</fullName>
    </submittedName>
</protein>
<feature type="coiled-coil region" evidence="1">
    <location>
        <begin position="68"/>
        <end position="102"/>
    </location>
</feature>
<evidence type="ECO:0000256" key="1">
    <source>
        <dbReference type="SAM" id="Coils"/>
    </source>
</evidence>
<dbReference type="GO" id="GO:0051301">
    <property type="term" value="P:cell division"/>
    <property type="evidence" value="ECO:0007669"/>
    <property type="project" value="InterPro"/>
</dbReference>
<evidence type="ECO:0000313" key="4">
    <source>
        <dbReference type="Proteomes" id="UP000633619"/>
    </source>
</evidence>
<keyword evidence="4" id="KW-1185">Reference proteome</keyword>
<gene>
    <name evidence="3" type="ORF">I8U20_09645</name>
</gene>
<dbReference type="AlphaFoldDB" id="A0A8I1AGK2"/>
<dbReference type="Proteomes" id="UP000633619">
    <property type="component" value="Unassembled WGS sequence"/>
</dbReference>
<keyword evidence="2" id="KW-1133">Transmembrane helix</keyword>
<sequence>MAYQHGRDNVLFIQRSAKTGKKPESASKSRFVRPLHPAVKRRRLIWLGCMVVFIVWAAAQSVIQQVRIWDQEKELADKQRQLSQAYEQQKTLKQEVQKLKSEDYMMELAHKMGYGKPGEQIYSIENKE</sequence>
<feature type="transmembrane region" description="Helical" evidence="2">
    <location>
        <begin position="44"/>
        <end position="63"/>
    </location>
</feature>
<evidence type="ECO:0000256" key="2">
    <source>
        <dbReference type="SAM" id="Phobius"/>
    </source>
</evidence>